<protein>
    <submittedName>
        <fullName evidence="1">Uncharacterized protein</fullName>
    </submittedName>
</protein>
<dbReference type="Proteomes" id="UP001157733">
    <property type="component" value="Chromosome"/>
</dbReference>
<reference evidence="1 2" key="1">
    <citation type="submission" date="2022-09" db="EMBL/GenBank/DDBJ databases">
        <authorList>
            <person name="Kop L."/>
        </authorList>
    </citation>
    <scope>NUCLEOTIDE SEQUENCE [LARGE SCALE GENOMIC DNA]</scope>
    <source>
        <strain evidence="1 2">347</strain>
    </source>
</reference>
<evidence type="ECO:0000313" key="2">
    <source>
        <dbReference type="Proteomes" id="UP001157733"/>
    </source>
</evidence>
<dbReference type="EMBL" id="OX336137">
    <property type="protein sequence ID" value="CAI2719120.1"/>
    <property type="molecule type" value="Genomic_DNA"/>
</dbReference>
<gene>
    <name evidence="1" type="ORF">NSPWAT_2264</name>
</gene>
<organism evidence="1 2">
    <name type="scientific">Nitrospina watsonii</name>
    <dbReference type="NCBI Taxonomy" id="1323948"/>
    <lineage>
        <taxon>Bacteria</taxon>
        <taxon>Pseudomonadati</taxon>
        <taxon>Nitrospinota/Tectimicrobiota group</taxon>
        <taxon>Nitrospinota</taxon>
        <taxon>Nitrospinia</taxon>
        <taxon>Nitrospinales</taxon>
        <taxon>Nitrospinaceae</taxon>
        <taxon>Nitrospina</taxon>
    </lineage>
</organism>
<keyword evidence="2" id="KW-1185">Reference proteome</keyword>
<proteinExistence type="predicted"/>
<evidence type="ECO:0000313" key="1">
    <source>
        <dbReference type="EMBL" id="CAI2719120.1"/>
    </source>
</evidence>
<sequence length="83" mass="9415">MCPQGLSEAKGVVSNLLFLQFLKSCYTGLHSNEAKGRKGLSEFMSSVNRRMVEIMDNRARVGGCNGVRRHVSDEIRKWREVRS</sequence>
<name>A0ABM9HFY8_9BACT</name>
<accession>A0ABM9HFY8</accession>